<dbReference type="PANTHER" id="PTHR46984:SF1">
    <property type="entry name" value="LEUCINE-RICH REPEAT-CONTAINING PROTEIN 71"/>
    <property type="match status" value="1"/>
</dbReference>
<dbReference type="OMA" id="ILEMGLM"/>
<dbReference type="Gene3D" id="3.80.10.10">
    <property type="entry name" value="Ribonuclease Inhibitor"/>
    <property type="match status" value="1"/>
</dbReference>
<dbReference type="Pfam" id="PF13516">
    <property type="entry name" value="LRR_6"/>
    <property type="match status" value="3"/>
</dbReference>
<evidence type="ECO:0000256" key="1">
    <source>
        <dbReference type="SAM" id="MobiDB-lite"/>
    </source>
</evidence>
<keyword evidence="3" id="KW-1185">Reference proteome</keyword>
<dbReference type="AlphaFoldDB" id="A0A8R1WHG2"/>
<dbReference type="SMART" id="SM00368">
    <property type="entry name" value="LRR_RI"/>
    <property type="match status" value="4"/>
</dbReference>
<reference evidence="3" key="1">
    <citation type="journal article" date="2008" name="Insect Biochem. Mol. Biol.">
        <title>The genome of a lepidopteran model insect, the silkworm Bombyx mori.</title>
        <authorList>
            <consortium name="International Silkworm Genome Consortium"/>
        </authorList>
    </citation>
    <scope>NUCLEOTIDE SEQUENCE [LARGE SCALE GENOMIC DNA]</scope>
    <source>
        <strain evidence="3">p50T</strain>
    </source>
</reference>
<dbReference type="Proteomes" id="UP000005204">
    <property type="component" value="Unassembled WGS sequence"/>
</dbReference>
<dbReference type="PROSITE" id="PS51450">
    <property type="entry name" value="LRR"/>
    <property type="match status" value="1"/>
</dbReference>
<name>A0A8R1WHG2_BOMMO</name>
<feature type="region of interest" description="Disordered" evidence="1">
    <location>
        <begin position="54"/>
        <end position="75"/>
    </location>
</feature>
<dbReference type="SUPFAM" id="SSF52047">
    <property type="entry name" value="RNI-like"/>
    <property type="match status" value="1"/>
</dbReference>
<dbReference type="InterPro" id="IPR053040">
    <property type="entry name" value="LRR-containing_protein_71"/>
</dbReference>
<dbReference type="OrthoDB" id="272549at2759"/>
<proteinExistence type="predicted"/>
<evidence type="ECO:0000313" key="2">
    <source>
        <dbReference type="EnsemblMetazoa" id="XP_004926931.1"/>
    </source>
</evidence>
<organism evidence="2 3">
    <name type="scientific">Bombyx mori</name>
    <name type="common">Silk moth</name>
    <dbReference type="NCBI Taxonomy" id="7091"/>
    <lineage>
        <taxon>Eukaryota</taxon>
        <taxon>Metazoa</taxon>
        <taxon>Ecdysozoa</taxon>
        <taxon>Arthropoda</taxon>
        <taxon>Hexapoda</taxon>
        <taxon>Insecta</taxon>
        <taxon>Pterygota</taxon>
        <taxon>Neoptera</taxon>
        <taxon>Endopterygota</taxon>
        <taxon>Lepidoptera</taxon>
        <taxon>Glossata</taxon>
        <taxon>Ditrysia</taxon>
        <taxon>Bombycoidea</taxon>
        <taxon>Bombycidae</taxon>
        <taxon>Bombycinae</taxon>
        <taxon>Bombyx</taxon>
    </lineage>
</organism>
<evidence type="ECO:0000313" key="3">
    <source>
        <dbReference type="Proteomes" id="UP000005204"/>
    </source>
</evidence>
<reference evidence="2" key="2">
    <citation type="submission" date="2022-06" db="UniProtKB">
        <authorList>
            <consortium name="EnsemblMetazoa"/>
        </authorList>
    </citation>
    <scope>IDENTIFICATION</scope>
    <source>
        <strain evidence="2">p50T (Dazao)</strain>
    </source>
</reference>
<gene>
    <name evidence="2" type="primary">101738213</name>
</gene>
<dbReference type="InterPro" id="IPR032675">
    <property type="entry name" value="LRR_dom_sf"/>
</dbReference>
<dbReference type="EnsemblMetazoa" id="XM_004926874.4">
    <property type="protein sequence ID" value="XP_004926931.1"/>
    <property type="gene ID" value="LOC101738213"/>
</dbReference>
<sequence>MEHRQSLEVPYPTDVVSFLPYVCEQLQTPFRIRVRTAVQEEYISKTEEKSKKIRSKTTLVQRTSRTQQSQDVDTASDSAAARNTFYETGEIVITALYDVSDRLVELKFNRCREIPRLLMKIIGLCVPYQPYLSKITIRWSPMSGVALYEVAKFLPQSQVTEIILDDTSVPENHWMLLEHPHLKHLSLDRCKISDTDCIVIANKLVYPLVASKILSILSIASNDITDVGANALGEALRSNRTLQHLNLAGNEITDIGASNILCSLSEFYLTTNELKTKRQRLLEYLKLKKEVYDKCLLELTASSKEKSHDEFSRPSKKKTTSAQSKKSVMSVRGEPSSADTISMRADMMTTELIGSYSDPYSSEETKARGEFVSCVGNMSLCSLNLSFNNLGFATVKNLLNVLQYQETLCQKTGPGLMRVLIEGNNIPVECAEYLLMDELLERAVSKAVKPVRKIERGKPKIK</sequence>
<protein>
    <recommendedName>
        <fullName evidence="4">Leucine-rich repeat-containing protein 71</fullName>
    </recommendedName>
</protein>
<dbReference type="KEGG" id="bmor:101738213"/>
<accession>A0A8R1WHG2</accession>
<dbReference type="PANTHER" id="PTHR46984">
    <property type="entry name" value="LEUCINE-RICH REPEAT-CONTAINING PROTEIN 71"/>
    <property type="match status" value="1"/>
</dbReference>
<dbReference type="InterPro" id="IPR001611">
    <property type="entry name" value="Leu-rich_rpt"/>
</dbReference>
<evidence type="ECO:0008006" key="4">
    <source>
        <dbReference type="Google" id="ProtNLM"/>
    </source>
</evidence>
<feature type="compositionally biased region" description="Polar residues" evidence="1">
    <location>
        <begin position="56"/>
        <end position="75"/>
    </location>
</feature>
<feature type="region of interest" description="Disordered" evidence="1">
    <location>
        <begin position="307"/>
        <end position="337"/>
    </location>
</feature>